<evidence type="ECO:0000256" key="7">
    <source>
        <dbReference type="ARBA" id="ARBA00022723"/>
    </source>
</evidence>
<keyword evidence="10" id="KW-0862">Zinc</keyword>
<feature type="compositionally biased region" description="Low complexity" evidence="15">
    <location>
        <begin position="59"/>
        <end position="78"/>
    </location>
</feature>
<evidence type="ECO:0000256" key="11">
    <source>
        <dbReference type="ARBA" id="ARBA00023054"/>
    </source>
</evidence>
<dbReference type="Pfam" id="PF23406">
    <property type="entry name" value="ZNF380_CC"/>
    <property type="match status" value="1"/>
</dbReference>
<dbReference type="GO" id="GO:0003676">
    <property type="term" value="F:nucleic acid binding"/>
    <property type="evidence" value="ECO:0007669"/>
    <property type="project" value="InterPro"/>
</dbReference>
<evidence type="ECO:0000256" key="13">
    <source>
        <dbReference type="ARBA" id="ARBA00023306"/>
    </source>
</evidence>
<dbReference type="GO" id="GO:0005634">
    <property type="term" value="C:nucleus"/>
    <property type="evidence" value="ECO:0000318"/>
    <property type="project" value="GO_Central"/>
</dbReference>
<dbReference type="PANTHER" id="PTHR13278:SF0">
    <property type="entry name" value="ZINC FINGER PROTEIN 830"/>
    <property type="match status" value="1"/>
</dbReference>
<keyword evidence="11" id="KW-0175">Coiled coil</keyword>
<evidence type="ECO:0000256" key="9">
    <source>
        <dbReference type="ARBA" id="ARBA00022776"/>
    </source>
</evidence>
<organism evidence="17 18">
    <name type="scientific">Klebsormidium nitens</name>
    <name type="common">Green alga</name>
    <name type="synonym">Ulothrix nitens</name>
    <dbReference type="NCBI Taxonomy" id="105231"/>
    <lineage>
        <taxon>Eukaryota</taxon>
        <taxon>Viridiplantae</taxon>
        <taxon>Streptophyta</taxon>
        <taxon>Klebsormidiophyceae</taxon>
        <taxon>Klebsormidiales</taxon>
        <taxon>Klebsormidiaceae</taxon>
        <taxon>Klebsormidium</taxon>
    </lineage>
</organism>
<evidence type="ECO:0000256" key="6">
    <source>
        <dbReference type="ARBA" id="ARBA00022618"/>
    </source>
</evidence>
<dbReference type="OrthoDB" id="77607at2759"/>
<dbReference type="SUPFAM" id="SSF57667">
    <property type="entry name" value="beta-beta-alpha zinc fingers"/>
    <property type="match status" value="1"/>
</dbReference>
<evidence type="ECO:0000256" key="14">
    <source>
        <dbReference type="ARBA" id="ARBA00030672"/>
    </source>
</evidence>
<keyword evidence="18" id="KW-1185">Reference proteome</keyword>
<feature type="region of interest" description="Disordered" evidence="15">
    <location>
        <begin position="256"/>
        <end position="301"/>
    </location>
</feature>
<feature type="compositionally biased region" description="Basic and acidic residues" evidence="15">
    <location>
        <begin position="180"/>
        <end position="197"/>
    </location>
</feature>
<keyword evidence="13" id="KW-0131">Cell cycle</keyword>
<dbReference type="InterPro" id="IPR013087">
    <property type="entry name" value="Znf_C2H2_type"/>
</dbReference>
<dbReference type="GO" id="GO:0008270">
    <property type="term" value="F:zinc ion binding"/>
    <property type="evidence" value="ECO:0007669"/>
    <property type="project" value="UniProtKB-KW"/>
</dbReference>
<dbReference type="Gene3D" id="3.30.160.60">
    <property type="entry name" value="Classic Zinc Finger"/>
    <property type="match status" value="1"/>
</dbReference>
<comment type="subcellular location">
    <subcellularLocation>
        <location evidence="1">Chromosome</location>
    </subcellularLocation>
    <subcellularLocation>
        <location evidence="2">Nucleus speckle</location>
    </subcellularLocation>
</comment>
<evidence type="ECO:0000313" key="17">
    <source>
        <dbReference type="EMBL" id="GAQ83206.1"/>
    </source>
</evidence>
<evidence type="ECO:0000256" key="2">
    <source>
        <dbReference type="ARBA" id="ARBA00004324"/>
    </source>
</evidence>
<dbReference type="PANTHER" id="PTHR13278">
    <property type="entry name" value="ZINC FINGER PROTEIN 830"/>
    <property type="match status" value="1"/>
</dbReference>
<evidence type="ECO:0000259" key="16">
    <source>
        <dbReference type="SMART" id="SM00451"/>
    </source>
</evidence>
<dbReference type="InterPro" id="IPR040050">
    <property type="entry name" value="ZNF830-like"/>
</dbReference>
<dbReference type="Proteomes" id="UP000054558">
    <property type="component" value="Unassembled WGS sequence"/>
</dbReference>
<dbReference type="Pfam" id="PF12874">
    <property type="entry name" value="zf-met"/>
    <property type="match status" value="1"/>
</dbReference>
<gene>
    <name evidence="17" type="ORF">KFL_001390240</name>
</gene>
<evidence type="ECO:0000313" key="18">
    <source>
        <dbReference type="Proteomes" id="UP000054558"/>
    </source>
</evidence>
<dbReference type="AlphaFoldDB" id="A0A1Y1I392"/>
<protein>
    <recommendedName>
        <fullName evidence="3">Zinc finger protein 830</fullName>
    </recommendedName>
    <alternativeName>
        <fullName evidence="14">Coiled-coil domain-containing protein 16</fullName>
    </alternativeName>
</protein>
<accession>A0A1Y1I392</accession>
<name>A0A1Y1I392_KLENI</name>
<evidence type="ECO:0000256" key="4">
    <source>
        <dbReference type="ARBA" id="ARBA00022454"/>
    </source>
</evidence>
<dbReference type="STRING" id="105231.A0A1Y1I392"/>
<dbReference type="EMBL" id="DF237088">
    <property type="protein sequence ID" value="GAQ83206.1"/>
    <property type="molecule type" value="Genomic_DNA"/>
</dbReference>
<dbReference type="GO" id="GO:0033260">
    <property type="term" value="P:nuclear DNA replication"/>
    <property type="evidence" value="ECO:0000318"/>
    <property type="project" value="GO_Central"/>
</dbReference>
<keyword evidence="6" id="KW-0132">Cell division</keyword>
<dbReference type="GO" id="GO:0044773">
    <property type="term" value="P:mitotic DNA damage checkpoint signaling"/>
    <property type="evidence" value="ECO:0000318"/>
    <property type="project" value="GO_Central"/>
</dbReference>
<dbReference type="InterPro" id="IPR036236">
    <property type="entry name" value="Znf_C2H2_sf"/>
</dbReference>
<evidence type="ECO:0000256" key="8">
    <source>
        <dbReference type="ARBA" id="ARBA00022771"/>
    </source>
</evidence>
<evidence type="ECO:0000256" key="10">
    <source>
        <dbReference type="ARBA" id="ARBA00022833"/>
    </source>
</evidence>
<keyword evidence="12" id="KW-0539">Nucleus</keyword>
<dbReference type="GO" id="GO:0016607">
    <property type="term" value="C:nuclear speck"/>
    <property type="evidence" value="ECO:0007669"/>
    <property type="project" value="UniProtKB-SubCell"/>
</dbReference>
<sequence length="301" mass="33024">MKGTAAERKQRLDHPLVRYNDLGQIVCKLCNTVVKSEVAWNTHLVSRQHKETVARLKSKAASKQAQTAPAATPQPGSARKASDLPSDFFDTPKSKLSKGGASEKPAPPAKASNSTRRPAEPSTTPNAVPPGFFDGDGGKAGPSASNGAEPGARRIDSTQTRTVDQQKKDPGQKGVLPKGFFDDKEKDHKARGEEAPKLDINEEWKEFQKSVQVNIAEVDVRQEEEEAEAADEREEREVIEQRSFLQHIQDLKRQKEAKAREKAAAAAAVQQANGKLEEEELSSGSDDEDEDFALHWRAKKV</sequence>
<evidence type="ECO:0000256" key="15">
    <source>
        <dbReference type="SAM" id="MobiDB-lite"/>
    </source>
</evidence>
<keyword evidence="8" id="KW-0863">Zinc-finger</keyword>
<evidence type="ECO:0000256" key="3">
    <source>
        <dbReference type="ARBA" id="ARBA00017358"/>
    </source>
</evidence>
<proteinExistence type="predicted"/>
<dbReference type="GO" id="GO:0033314">
    <property type="term" value="P:mitotic DNA replication checkpoint signaling"/>
    <property type="evidence" value="ECO:0000318"/>
    <property type="project" value="GO_Central"/>
</dbReference>
<keyword evidence="4" id="KW-0158">Chromosome</keyword>
<keyword evidence="7" id="KW-0479">Metal-binding</keyword>
<dbReference type="InterPro" id="IPR059039">
    <property type="entry name" value="ZNF380_CC"/>
</dbReference>
<dbReference type="GO" id="GO:0051301">
    <property type="term" value="P:cell division"/>
    <property type="evidence" value="ECO:0007669"/>
    <property type="project" value="UniProtKB-KW"/>
</dbReference>
<feature type="compositionally biased region" description="Polar residues" evidence="15">
    <location>
        <begin position="112"/>
        <end position="126"/>
    </location>
</feature>
<feature type="domain" description="U1-type" evidence="16">
    <location>
        <begin position="22"/>
        <end position="56"/>
    </location>
</feature>
<evidence type="ECO:0000256" key="5">
    <source>
        <dbReference type="ARBA" id="ARBA00022473"/>
    </source>
</evidence>
<reference evidence="17 18" key="1">
    <citation type="journal article" date="2014" name="Nat. Commun.">
        <title>Klebsormidium flaccidum genome reveals primary factors for plant terrestrial adaptation.</title>
        <authorList>
            <person name="Hori K."/>
            <person name="Maruyama F."/>
            <person name="Fujisawa T."/>
            <person name="Togashi T."/>
            <person name="Yamamoto N."/>
            <person name="Seo M."/>
            <person name="Sato S."/>
            <person name="Yamada T."/>
            <person name="Mori H."/>
            <person name="Tajima N."/>
            <person name="Moriyama T."/>
            <person name="Ikeuchi M."/>
            <person name="Watanabe M."/>
            <person name="Wada H."/>
            <person name="Kobayashi K."/>
            <person name="Saito M."/>
            <person name="Masuda T."/>
            <person name="Sasaki-Sekimoto Y."/>
            <person name="Mashiguchi K."/>
            <person name="Awai K."/>
            <person name="Shimojima M."/>
            <person name="Masuda S."/>
            <person name="Iwai M."/>
            <person name="Nobusawa T."/>
            <person name="Narise T."/>
            <person name="Kondo S."/>
            <person name="Saito H."/>
            <person name="Sato R."/>
            <person name="Murakawa M."/>
            <person name="Ihara Y."/>
            <person name="Oshima-Yamada Y."/>
            <person name="Ohtaka K."/>
            <person name="Satoh M."/>
            <person name="Sonobe K."/>
            <person name="Ishii M."/>
            <person name="Ohtani R."/>
            <person name="Kanamori-Sato M."/>
            <person name="Honoki R."/>
            <person name="Miyazaki D."/>
            <person name="Mochizuki H."/>
            <person name="Umetsu J."/>
            <person name="Higashi K."/>
            <person name="Shibata D."/>
            <person name="Kamiya Y."/>
            <person name="Sato N."/>
            <person name="Nakamura Y."/>
            <person name="Tabata S."/>
            <person name="Ida S."/>
            <person name="Kurokawa K."/>
            <person name="Ohta H."/>
        </authorList>
    </citation>
    <scope>NUCLEOTIDE SEQUENCE [LARGE SCALE GENOMIC DNA]</scope>
    <source>
        <strain evidence="17 18">NIES-2285</strain>
    </source>
</reference>
<dbReference type="SMART" id="SM00451">
    <property type="entry name" value="ZnF_U1"/>
    <property type="match status" value="1"/>
</dbReference>
<dbReference type="InterPro" id="IPR003604">
    <property type="entry name" value="Matrin/U1-like-C_Znf_C2H2"/>
</dbReference>
<keyword evidence="5" id="KW-0217">Developmental protein</keyword>
<feature type="compositionally biased region" description="Acidic residues" evidence="15">
    <location>
        <begin position="277"/>
        <end position="291"/>
    </location>
</feature>
<dbReference type="GO" id="GO:0005681">
    <property type="term" value="C:spliceosomal complex"/>
    <property type="evidence" value="ECO:0007669"/>
    <property type="project" value="InterPro"/>
</dbReference>
<evidence type="ECO:0000256" key="1">
    <source>
        <dbReference type="ARBA" id="ARBA00004286"/>
    </source>
</evidence>
<evidence type="ECO:0000256" key="12">
    <source>
        <dbReference type="ARBA" id="ARBA00023242"/>
    </source>
</evidence>
<dbReference type="OMA" id="KQPPDAQ"/>
<dbReference type="GO" id="GO:0005694">
    <property type="term" value="C:chromosome"/>
    <property type="evidence" value="ECO:0007669"/>
    <property type="project" value="UniProtKB-SubCell"/>
</dbReference>
<keyword evidence="9" id="KW-0498">Mitosis</keyword>
<feature type="region of interest" description="Disordered" evidence="15">
    <location>
        <begin position="55"/>
        <end position="197"/>
    </location>
</feature>